<dbReference type="Pfam" id="PF17972">
    <property type="entry name" value="bMG5"/>
    <property type="match status" value="1"/>
</dbReference>
<dbReference type="InterPro" id="IPR047565">
    <property type="entry name" value="Alpha-macroglob_thiol-ester_cl"/>
</dbReference>
<keyword evidence="2" id="KW-0732">Signal</keyword>
<accession>A0ABX9SSW4</accession>
<dbReference type="EMBL" id="RBLJ01000001">
    <property type="protein sequence ID" value="RKS66587.1"/>
    <property type="molecule type" value="Genomic_DNA"/>
</dbReference>
<protein>
    <recommendedName>
        <fullName evidence="3">Alpha-2-macroglobulin</fullName>
    </recommendedName>
</protein>
<dbReference type="Pfam" id="PF21765">
    <property type="entry name" value="CUB_A2MG"/>
    <property type="match status" value="1"/>
</dbReference>
<dbReference type="Pfam" id="PF17962">
    <property type="entry name" value="bMG6"/>
    <property type="match status" value="1"/>
</dbReference>
<dbReference type="InterPro" id="IPR040639">
    <property type="entry name" value="A2MG_MG1"/>
</dbReference>
<dbReference type="SUPFAM" id="SSF48239">
    <property type="entry name" value="Terpenoid cyclases/Protein prenyltransferases"/>
    <property type="match status" value="1"/>
</dbReference>
<dbReference type="InterPro" id="IPR041246">
    <property type="entry name" value="Bact_MG10"/>
</dbReference>
<dbReference type="Pfam" id="PF17970">
    <property type="entry name" value="bMG1"/>
    <property type="match status" value="1"/>
</dbReference>
<dbReference type="PIRSF" id="PIRSF038980">
    <property type="entry name" value="A2M_bac"/>
    <property type="match status" value="1"/>
</dbReference>
<dbReference type="CDD" id="cd02891">
    <property type="entry name" value="A2M_like"/>
    <property type="match status" value="1"/>
</dbReference>
<organism evidence="7 8">
    <name type="scientific">Photorhabdus asymbiotica</name>
    <dbReference type="NCBI Taxonomy" id="291112"/>
    <lineage>
        <taxon>Bacteria</taxon>
        <taxon>Pseudomonadati</taxon>
        <taxon>Pseudomonadota</taxon>
        <taxon>Gammaproteobacteria</taxon>
        <taxon>Enterobacterales</taxon>
        <taxon>Morganellaceae</taxon>
        <taxon>Photorhabdus</taxon>
    </lineage>
</organism>
<comment type="caution">
    <text evidence="7">The sequence shown here is derived from an EMBL/GenBank/DDBJ whole genome shotgun (WGS) entry which is preliminary data.</text>
</comment>
<keyword evidence="3" id="KW-0646">Protease inhibitor</keyword>
<dbReference type="Gene3D" id="2.60.40.1930">
    <property type="match status" value="1"/>
</dbReference>
<keyword evidence="8" id="KW-1185">Reference proteome</keyword>
<dbReference type="InterPro" id="IPR008930">
    <property type="entry name" value="Terpenoid_cyclase/PrenylTrfase"/>
</dbReference>
<dbReference type="InterPro" id="IPR026284">
    <property type="entry name" value="A2MG_proteobact"/>
</dbReference>
<dbReference type="InterPro" id="IPR011626">
    <property type="entry name" value="Alpha-macroglobulin_TED"/>
</dbReference>
<dbReference type="PANTHER" id="PTHR40094:SF1">
    <property type="entry name" value="UBIQUITIN DOMAIN-CONTAINING PROTEIN"/>
    <property type="match status" value="1"/>
</dbReference>
<comment type="function">
    <text evidence="3">Protects the bacterial cell from host peptidases.</text>
</comment>
<dbReference type="Pfam" id="PF21142">
    <property type="entry name" value="A2M_bMG2"/>
    <property type="match status" value="1"/>
</dbReference>
<dbReference type="InterPro" id="IPR049122">
    <property type="entry name" value="A2MG_CUB"/>
</dbReference>
<feature type="compositionally biased region" description="Low complexity" evidence="4">
    <location>
        <begin position="40"/>
        <end position="55"/>
    </location>
</feature>
<dbReference type="Pfam" id="PF00207">
    <property type="entry name" value="A2M"/>
    <property type="match status" value="1"/>
</dbReference>
<dbReference type="InterPro" id="IPR041462">
    <property type="entry name" value="Bact_A2M_MG6"/>
</dbReference>
<dbReference type="InterPro" id="IPR051802">
    <property type="entry name" value="YfhM-like"/>
</dbReference>
<evidence type="ECO:0000256" key="1">
    <source>
        <dbReference type="ARBA" id="ARBA00010556"/>
    </source>
</evidence>
<dbReference type="RefSeq" id="WP_015833525.1">
    <property type="nucleotide sequence ID" value="NC_012962.1"/>
</dbReference>
<evidence type="ECO:0000256" key="4">
    <source>
        <dbReference type="SAM" id="MobiDB-lite"/>
    </source>
</evidence>
<sequence length="1678" mass="186836">MNQGQFWQQPERKRRYFAVILASLLMLSGCDQSDSSGNNKAAQSQSSEIQSEKASPQSNIPPKLVKQKDAASLAELAKRYAGKEVTILDASELQLDGASAMVVTFSVPLDPNQNFAQNVHLVDVKEGKLDGAWELSDNMMELRLRHLPPSRKLQLVVDKGVKGINERQLEAAYEKTLTTTTISPSVGFASKGSLLPSKVAEGLPVLALNVNHVDVNFFRIKDTALPSFIAQWQYRNSLSVWESDDILKDAELVYTGRFDLNPTLNTREKLLLPLNNIKALQQDGVYMAVMQQAGKYTDTNPATMFTLSDVGVSVHSYLDQMDVFTQSLEQGRSLKGVEIRLLDDKGQLLSKTMTDGNGHANLEKSAKAKLLLATRDGQTSMIDLVSPALDLSEFDIAGPQGYSKQFFVFGPRDLYRPGETLIVNGLLRDGDGHAIKSQPVKVDVLKTDGQVARSFVWQPENGLYQYHYTIPQSAATGLWSLRFDLGDNKLRYYKFNVEDFMPERMALEISSESQPVMNNHNVDFAIKGRYLYGAPAANNRLQGQLFLRPDRDAVAKLPGYEFGAINEENLSRTLDEFDLTLDSDGETALNVDAENWRSVTSPVKVIVQASLLESGGRPVTRRVDQAVWPAEKLVGIRPLFGQKQVYNYRTGRDQSRYNVDENSLAEFELVYADANGEKYAAKDLTARLVYERRDYYWRWSDGEGWQSGYDQKDLVMADEHIQIAQDGTAKVSFPVDWGSYRIEVVNPQNQLVTSLNFWAGYSWQDNTGGTGAVRPDQVKLSLDKPAYQVGEKVKLHMVAPQAGKGYLLVESSEGPLWWQEINVPEQGLDVEVPINKEWRRHDLYLTAVVVRPGDKSRQATPKRAIGVLHLPLADENRKLNLTLSAPEKMRPNQNLTVKVKAIPQPGQSLPKQVNVLLSAVDTGVLNITNFKTPDPYDAFFGRKRYSVDQYDVYGQLIEGEGRLANLRFGGDGDGDEDALDRGGRKPLTEVNIIAEQAQPVTLNEKGEGEIVLPIPDFNGELRLMAQAWSEDEFGNAESKITIAAPVIAQMALPRFMAGGDHSLLALDLTNLTEQTQNLTLNFTTDGLIKLEGAANKEITLEKGKRVTVEIPVTADRGFGQGEIFLTADGLNLPGEDLKQYKNSWKIGVRPAQPAETMLFADVIHQGENWQLPLDAISGLAPETLEGQLLLTSRPPLQISRYIRELYAYPYGCLEQTISGLYPSLYSNEAELKKLGIKTESDNQRRASIDEGIIHLLSMQRHDGGFALWDKAGDEEYWLTAYATDFLFRASQRGYSVPIDVLNSANNRLLRYLQDKNVINYRYSQNQEAMRFSAQAYAGLVLASQQKAPLGALRQVYERRNQAGNGLSLVQLGVALKLMGDNTRADEAVRLGINKNRNDDFGLGDYGSAIRDNALIVALLTENNMLPKDRDEKLLELSDELTSRNYFSTQESNSLYLAGRFFINTSEQPWEAVVNQQVPPLSSSRSWNQMMNAEQILQGVNISNRGNSTLYSRLNVVGYPQHSPKPYSNVLNIQRSYLDLNGNSVSIDRLRSGEMVVVKLVVNSDKSVPDALVVDLLPAGLEVENQNLANSSASLSDSAANLQELIGDMQQATIRHTEYRDDRYVAAVAVEPYQPVTLLYLARAVTPGVYTIPAPQVESMYVPYWRAVGSTPETLEVVR</sequence>
<dbReference type="InterPro" id="IPR041203">
    <property type="entry name" value="Bact_A2M_MG5"/>
</dbReference>
<feature type="domain" description="Alpha-2-macroglobulin bait region" evidence="5">
    <location>
        <begin position="778"/>
        <end position="927"/>
    </location>
</feature>
<dbReference type="InterPro" id="IPR002890">
    <property type="entry name" value="MG2"/>
</dbReference>
<keyword evidence="3" id="KW-1003">Cell membrane</keyword>
<dbReference type="InterPro" id="IPR049120">
    <property type="entry name" value="A2M_bMG2"/>
</dbReference>
<dbReference type="SMART" id="SM01360">
    <property type="entry name" value="A2M"/>
    <property type="match status" value="1"/>
</dbReference>
<evidence type="ECO:0000256" key="3">
    <source>
        <dbReference type="PIRNR" id="PIRNR038980"/>
    </source>
</evidence>
<feature type="region of interest" description="Disordered" evidence="4">
    <location>
        <begin position="33"/>
        <end position="66"/>
    </location>
</feature>
<proteinExistence type="inferred from homology"/>
<dbReference type="InterPro" id="IPR001599">
    <property type="entry name" value="Macroglobln_a2"/>
</dbReference>
<keyword evidence="3" id="KW-0472">Membrane</keyword>
<evidence type="ECO:0000256" key="2">
    <source>
        <dbReference type="ARBA" id="ARBA00022729"/>
    </source>
</evidence>
<evidence type="ECO:0000259" key="6">
    <source>
        <dbReference type="SMART" id="SM01360"/>
    </source>
</evidence>
<evidence type="ECO:0000313" key="7">
    <source>
        <dbReference type="EMBL" id="RKS66587.1"/>
    </source>
</evidence>
<dbReference type="Proteomes" id="UP000280955">
    <property type="component" value="Unassembled WGS sequence"/>
</dbReference>
<dbReference type="SMART" id="SM01359">
    <property type="entry name" value="A2M_N_2"/>
    <property type="match status" value="1"/>
</dbReference>
<name>A0ABX9SSW4_9GAMM</name>
<dbReference type="Pfam" id="PF17973">
    <property type="entry name" value="bMG10"/>
    <property type="match status" value="1"/>
</dbReference>
<dbReference type="Pfam" id="PF07678">
    <property type="entry name" value="TED_complement"/>
    <property type="match status" value="1"/>
</dbReference>
<comment type="similarity">
    <text evidence="1">Belongs to the protease inhibitor I39 (alpha-2-macroglobulin) family. Bacterial alpha-2-macroglobulin subfamily.</text>
</comment>
<reference evidence="7 8" key="1">
    <citation type="submission" date="2018-10" db="EMBL/GenBank/DDBJ databases">
        <title>Genomic Encyclopedia of Archaeal and Bacterial Type Strains, Phase II (KMG-II): from individual species to whole genera.</title>
        <authorList>
            <person name="Goeker M."/>
        </authorList>
    </citation>
    <scope>NUCLEOTIDE SEQUENCE [LARGE SCALE GENOMIC DNA]</scope>
    <source>
        <strain evidence="7 8">DSM 15149</strain>
    </source>
</reference>
<evidence type="ECO:0000259" key="5">
    <source>
        <dbReference type="SMART" id="SM01359"/>
    </source>
</evidence>
<dbReference type="InterPro" id="IPR021868">
    <property type="entry name" value="Alpha_2_Macroglob_MG3"/>
</dbReference>
<dbReference type="SMART" id="SM01419">
    <property type="entry name" value="Thiol-ester_cl"/>
    <property type="match status" value="1"/>
</dbReference>
<dbReference type="InterPro" id="IPR011625">
    <property type="entry name" value="A2M_N_BRD"/>
</dbReference>
<dbReference type="Pfam" id="PF01835">
    <property type="entry name" value="MG2"/>
    <property type="match status" value="1"/>
</dbReference>
<dbReference type="Gene3D" id="1.50.10.20">
    <property type="match status" value="1"/>
</dbReference>
<dbReference type="PANTHER" id="PTHR40094">
    <property type="entry name" value="ALPHA-2-MACROGLOBULIN HOMOLOG"/>
    <property type="match status" value="1"/>
</dbReference>
<dbReference type="Pfam" id="PF07703">
    <property type="entry name" value="A2M_BRD"/>
    <property type="match status" value="1"/>
</dbReference>
<feature type="domain" description="Alpha-2-macroglobulin" evidence="6">
    <location>
        <begin position="993"/>
        <end position="1082"/>
    </location>
</feature>
<dbReference type="Pfam" id="PF11974">
    <property type="entry name" value="bMG3"/>
    <property type="match status" value="1"/>
</dbReference>
<evidence type="ECO:0000313" key="8">
    <source>
        <dbReference type="Proteomes" id="UP000280955"/>
    </source>
</evidence>
<gene>
    <name evidence="7" type="ORF">BDD30_0913</name>
</gene>